<dbReference type="AlphaFoldDB" id="A0A853I5F8"/>
<evidence type="ECO:0000313" key="3">
    <source>
        <dbReference type="Proteomes" id="UP000569732"/>
    </source>
</evidence>
<protein>
    <submittedName>
        <fullName evidence="2">Uncharacterized protein</fullName>
    </submittedName>
</protein>
<dbReference type="RefSeq" id="WP_180566489.1">
    <property type="nucleotide sequence ID" value="NZ_JACCKB010000001.1"/>
</dbReference>
<evidence type="ECO:0000256" key="1">
    <source>
        <dbReference type="SAM" id="Phobius"/>
    </source>
</evidence>
<dbReference type="EMBL" id="JACCKB010000001">
    <property type="protein sequence ID" value="NYZ64455.1"/>
    <property type="molecule type" value="Genomic_DNA"/>
</dbReference>
<keyword evidence="1" id="KW-1133">Transmembrane helix</keyword>
<organism evidence="2 3">
    <name type="scientific">Spartinivicinus marinus</name>
    <dbReference type="NCBI Taxonomy" id="2994442"/>
    <lineage>
        <taxon>Bacteria</taxon>
        <taxon>Pseudomonadati</taxon>
        <taxon>Pseudomonadota</taxon>
        <taxon>Gammaproteobacteria</taxon>
        <taxon>Oceanospirillales</taxon>
        <taxon>Zooshikellaceae</taxon>
        <taxon>Spartinivicinus</taxon>
    </lineage>
</organism>
<name>A0A853I5F8_9GAMM</name>
<reference evidence="2 3" key="1">
    <citation type="submission" date="2020-07" db="EMBL/GenBank/DDBJ databases">
        <title>Endozoicomonas sp. nov., isolated from sediment.</title>
        <authorList>
            <person name="Gu T."/>
        </authorList>
    </citation>
    <scope>NUCLEOTIDE SEQUENCE [LARGE SCALE GENOMIC DNA]</scope>
    <source>
        <strain evidence="2 3">SM1973</strain>
    </source>
</reference>
<sequence>MNSVGQTNTLESTQVKHWHLDRTVSITHIISTIAVVVSLFAWGGSIDKRIDQNAQTIKHLTELQQRQENRIDEVKSEIRSDLKIINGKLDRMMESRIKK</sequence>
<accession>A0A853I5F8</accession>
<comment type="caution">
    <text evidence="2">The sequence shown here is derived from an EMBL/GenBank/DDBJ whole genome shotgun (WGS) entry which is preliminary data.</text>
</comment>
<gene>
    <name evidence="2" type="ORF">H0A36_00455</name>
</gene>
<keyword evidence="3" id="KW-1185">Reference proteome</keyword>
<keyword evidence="1" id="KW-0472">Membrane</keyword>
<dbReference type="Proteomes" id="UP000569732">
    <property type="component" value="Unassembled WGS sequence"/>
</dbReference>
<proteinExistence type="predicted"/>
<keyword evidence="1" id="KW-0812">Transmembrane</keyword>
<evidence type="ECO:0000313" key="2">
    <source>
        <dbReference type="EMBL" id="NYZ64455.1"/>
    </source>
</evidence>
<feature type="transmembrane region" description="Helical" evidence="1">
    <location>
        <begin position="25"/>
        <end position="43"/>
    </location>
</feature>